<dbReference type="EMBL" id="CABVLI010000046">
    <property type="protein sequence ID" value="VVT27919.1"/>
    <property type="molecule type" value="Genomic_DNA"/>
</dbReference>
<dbReference type="RefSeq" id="WP_151991818.1">
    <property type="nucleotide sequence ID" value="NZ_LR701528.1"/>
</dbReference>
<organism evidence="1 2">
    <name type="scientific">Sphingomonas aurantiaca</name>
    <dbReference type="NCBI Taxonomy" id="185949"/>
    <lineage>
        <taxon>Bacteria</taxon>
        <taxon>Pseudomonadati</taxon>
        <taxon>Pseudomonadota</taxon>
        <taxon>Alphaproteobacteria</taxon>
        <taxon>Sphingomonadales</taxon>
        <taxon>Sphingomonadaceae</taxon>
        <taxon>Sphingomonas</taxon>
    </lineage>
</organism>
<proteinExistence type="predicted"/>
<dbReference type="Proteomes" id="UP000326857">
    <property type="component" value="Unassembled WGS sequence"/>
</dbReference>
<dbReference type="AlphaFoldDB" id="A0A5E8AG25"/>
<evidence type="ECO:0000313" key="1">
    <source>
        <dbReference type="EMBL" id="VVT27919.1"/>
    </source>
</evidence>
<evidence type="ECO:0000313" key="2">
    <source>
        <dbReference type="Proteomes" id="UP000326857"/>
    </source>
</evidence>
<name>A0A5E8AG25_9SPHN</name>
<gene>
    <name evidence="1" type="ORF">SPHINGO391_500098</name>
</gene>
<reference evidence="1 2" key="1">
    <citation type="submission" date="2019-09" db="EMBL/GenBank/DDBJ databases">
        <authorList>
            <person name="Dittami M. S."/>
        </authorList>
    </citation>
    <scope>NUCLEOTIDE SEQUENCE [LARGE SCALE GENOMIC DNA]</scope>
    <source>
        <strain evidence="1">SPHINGO391</strain>
    </source>
</reference>
<sequence length="65" mass="7363">MLKTRMKRLIDSGERAVENLTKIETSITVLADNDLLDLADIFKAEPRTPIGDMAFLEMARRNISL</sequence>
<accession>A0A5E8AG25</accession>
<protein>
    <submittedName>
        <fullName evidence="1">Uncharacterized protein</fullName>
    </submittedName>
</protein>